<dbReference type="AlphaFoldDB" id="A0A4Z2H1Z7"/>
<dbReference type="EMBL" id="SRLO01000352">
    <property type="protein sequence ID" value="TNN59601.1"/>
    <property type="molecule type" value="Genomic_DNA"/>
</dbReference>
<gene>
    <name evidence="1" type="ORF">EYF80_030173</name>
</gene>
<evidence type="ECO:0000313" key="2">
    <source>
        <dbReference type="Proteomes" id="UP000314294"/>
    </source>
</evidence>
<reference evidence="1 2" key="1">
    <citation type="submission" date="2019-03" db="EMBL/GenBank/DDBJ databases">
        <title>First draft genome of Liparis tanakae, snailfish: a comprehensive survey of snailfish specific genes.</title>
        <authorList>
            <person name="Kim W."/>
            <person name="Song I."/>
            <person name="Jeong J.-H."/>
            <person name="Kim D."/>
            <person name="Kim S."/>
            <person name="Ryu S."/>
            <person name="Song J.Y."/>
            <person name="Lee S.K."/>
        </authorList>
    </citation>
    <scope>NUCLEOTIDE SEQUENCE [LARGE SCALE GENOMIC DNA]</scope>
    <source>
        <tissue evidence="1">Muscle</tissue>
    </source>
</reference>
<accession>A0A4Z2H1Z7</accession>
<proteinExistence type="predicted"/>
<keyword evidence="2" id="KW-1185">Reference proteome</keyword>
<organism evidence="1 2">
    <name type="scientific">Liparis tanakae</name>
    <name type="common">Tanaka's snailfish</name>
    <dbReference type="NCBI Taxonomy" id="230148"/>
    <lineage>
        <taxon>Eukaryota</taxon>
        <taxon>Metazoa</taxon>
        <taxon>Chordata</taxon>
        <taxon>Craniata</taxon>
        <taxon>Vertebrata</taxon>
        <taxon>Euteleostomi</taxon>
        <taxon>Actinopterygii</taxon>
        <taxon>Neopterygii</taxon>
        <taxon>Teleostei</taxon>
        <taxon>Neoteleostei</taxon>
        <taxon>Acanthomorphata</taxon>
        <taxon>Eupercaria</taxon>
        <taxon>Perciformes</taxon>
        <taxon>Cottioidei</taxon>
        <taxon>Cottales</taxon>
        <taxon>Liparidae</taxon>
        <taxon>Liparis</taxon>
    </lineage>
</organism>
<evidence type="ECO:0000313" key="1">
    <source>
        <dbReference type="EMBL" id="TNN59601.1"/>
    </source>
</evidence>
<sequence length="88" mass="9318">MAAVSPVATAQQRVFLLLHRAFNGIGEETRGHAASKRRPNGSAVSPGRRLLSDTHCLIVLFAIDPGLPPSACCCKMLHAVTEPGINQS</sequence>
<comment type="caution">
    <text evidence="1">The sequence shown here is derived from an EMBL/GenBank/DDBJ whole genome shotgun (WGS) entry which is preliminary data.</text>
</comment>
<name>A0A4Z2H1Z7_9TELE</name>
<dbReference type="Proteomes" id="UP000314294">
    <property type="component" value="Unassembled WGS sequence"/>
</dbReference>
<protein>
    <submittedName>
        <fullName evidence="1">Uncharacterized protein</fullName>
    </submittedName>
</protein>